<dbReference type="AlphaFoldDB" id="A0AAU9E381"/>
<evidence type="ECO:0000313" key="1">
    <source>
        <dbReference type="EMBL" id="BEP29019.1"/>
    </source>
</evidence>
<dbReference type="KEGG" id="hprf:HLPR_13500"/>
<sequence length="150" mass="17783">MKEISFVCKDNFILDSKIERIEIDKNIVLKITIEPKNINRIIEREYFNLFKDSILEPAFTTFNSKNEIEITTMLDPDLKELLEMAIDDINENTILDYLVDKNKNQKNDIFLNSESWYILDVKQEEILPDFLKEKGSIKTGFNTKWLEELN</sequence>
<organism evidence="1 2">
    <name type="scientific">Helicovermis profundi</name>
    <dbReference type="NCBI Taxonomy" id="3065157"/>
    <lineage>
        <taxon>Bacteria</taxon>
        <taxon>Bacillati</taxon>
        <taxon>Bacillota</taxon>
        <taxon>Clostridia</taxon>
        <taxon>Helicovermis</taxon>
    </lineage>
</organism>
<accession>A0AAU9E381</accession>
<dbReference type="RefSeq" id="WP_338537313.1">
    <property type="nucleotide sequence ID" value="NZ_AP028654.1"/>
</dbReference>
<dbReference type="Proteomes" id="UP001321786">
    <property type="component" value="Chromosome"/>
</dbReference>
<protein>
    <submittedName>
        <fullName evidence="1">Uncharacterized protein</fullName>
    </submittedName>
</protein>
<keyword evidence="2" id="KW-1185">Reference proteome</keyword>
<proteinExistence type="predicted"/>
<reference evidence="1 2" key="1">
    <citation type="submission" date="2023-08" db="EMBL/GenBank/DDBJ databases">
        <title>Helicovermis profunda gen. nov., sp. nov., a novel mesophilic, fermentative bacterium within the Bacillota from a deep-sea hydrothermal vent chimney.</title>
        <authorList>
            <person name="Miyazaki U."/>
            <person name="Mizutani D."/>
            <person name="Hashimoto Y."/>
            <person name="Tame A."/>
            <person name="Sawayama S."/>
            <person name="Miyazaki J."/>
            <person name="Takai K."/>
            <person name="Nakagawa S."/>
        </authorList>
    </citation>
    <scope>NUCLEOTIDE SEQUENCE [LARGE SCALE GENOMIC DNA]</scope>
    <source>
        <strain evidence="1 2">S502</strain>
    </source>
</reference>
<evidence type="ECO:0000313" key="2">
    <source>
        <dbReference type="Proteomes" id="UP001321786"/>
    </source>
</evidence>
<gene>
    <name evidence="1" type="ORF">HLPR_13500</name>
</gene>
<name>A0AAU9E381_9FIRM</name>
<dbReference type="EMBL" id="AP028654">
    <property type="protein sequence ID" value="BEP29019.1"/>
    <property type="molecule type" value="Genomic_DNA"/>
</dbReference>